<dbReference type="Gene3D" id="6.10.140.530">
    <property type="match status" value="2"/>
</dbReference>
<dbReference type="AlphaFoldDB" id="A0A8J9X6K0"/>
<gene>
    <name evidence="3" type="ORF">PTTT1_LOCUS37929</name>
</gene>
<dbReference type="Proteomes" id="UP000836788">
    <property type="component" value="Chromosome 3"/>
</dbReference>
<feature type="region of interest" description="Disordered" evidence="1">
    <location>
        <begin position="1"/>
        <end position="46"/>
    </location>
</feature>
<reference evidence="3" key="1">
    <citation type="submission" date="2022-02" db="EMBL/GenBank/DDBJ databases">
        <authorList>
            <person name="Giguere J D."/>
        </authorList>
    </citation>
    <scope>NUCLEOTIDE SEQUENCE</scope>
    <source>
        <strain evidence="3">CCAP 1055/1</strain>
    </source>
</reference>
<feature type="domain" description="Helicase-associated" evidence="2">
    <location>
        <begin position="85"/>
        <end position="148"/>
    </location>
</feature>
<dbReference type="InterPro" id="IPR005114">
    <property type="entry name" value="Helicase_assoc"/>
</dbReference>
<accession>A0A8J9X6K0</accession>
<evidence type="ECO:0000313" key="3">
    <source>
        <dbReference type="EMBL" id="CAG9288229.1"/>
    </source>
</evidence>
<evidence type="ECO:0000259" key="2">
    <source>
        <dbReference type="Pfam" id="PF03457"/>
    </source>
</evidence>
<dbReference type="PANTHER" id="PTHR33418:SF1">
    <property type="entry name" value="HELICASE-ASSOCIATED DOMAIN-CONTAINING PROTEIN"/>
    <property type="match status" value="1"/>
</dbReference>
<dbReference type="Pfam" id="PF03457">
    <property type="entry name" value="HA"/>
    <property type="match status" value="3"/>
</dbReference>
<evidence type="ECO:0000256" key="1">
    <source>
        <dbReference type="SAM" id="MobiDB-lite"/>
    </source>
</evidence>
<dbReference type="EMBL" id="OU594944">
    <property type="protein sequence ID" value="CAG9288229.1"/>
    <property type="molecule type" value="Genomic_DNA"/>
</dbReference>
<dbReference type="PANTHER" id="PTHR33418">
    <property type="entry name" value="HELICASE-ASSOCIATED"/>
    <property type="match status" value="1"/>
</dbReference>
<organism evidence="3">
    <name type="scientific">Phaeodactylum tricornutum</name>
    <name type="common">Diatom</name>
    <dbReference type="NCBI Taxonomy" id="2850"/>
    <lineage>
        <taxon>Eukaryota</taxon>
        <taxon>Sar</taxon>
        <taxon>Stramenopiles</taxon>
        <taxon>Ochrophyta</taxon>
        <taxon>Bacillariophyta</taxon>
        <taxon>Bacillariophyceae</taxon>
        <taxon>Bacillariophycidae</taxon>
        <taxon>Naviculales</taxon>
        <taxon>Phaeodactylaceae</taxon>
        <taxon>Phaeodactylum</taxon>
    </lineage>
</organism>
<protein>
    <recommendedName>
        <fullName evidence="2">Helicase-associated domain-containing protein</fullName>
    </recommendedName>
</protein>
<proteinExistence type="predicted"/>
<name>A0A8J9X6K0_PHATR</name>
<sequence>MTRSSKRKEDDVSRVLSVSAPLPKRTKKTKVDPEGQAPPAAIPESHAVSVPEARAVVAVTDATQPLIPKEYASKAAVVTNTYPHAEFNHFFFQLMAFKAEHSNYNVPKDTHPELHTWLQNLKRDYKHYVGNETTSPLTEEQAFVLESLHVPVTSRGDEHWNRFFGLLQQYREEHGHVLVPRLCEVPGLGDWVTDQRRQHKAWKQGQSSQLTKDRREKLESIGFTWQVRNRPEWELRYHELLQYKQIHGDCKVPQHYKENKALGKWVAKQREQFKLMRKGQHSFLTPYRLEKLNEAAFVWQVRTAMDTDDMSNPLTGEAAMLSSPTILTDTQDGIAAMSMPPNTKNENEV</sequence>
<feature type="domain" description="Helicase-associated" evidence="2">
    <location>
        <begin position="157"/>
        <end position="223"/>
    </location>
</feature>
<feature type="domain" description="Helicase-associated" evidence="2">
    <location>
        <begin position="232"/>
        <end position="294"/>
    </location>
</feature>